<dbReference type="RefSeq" id="WP_132197146.1">
    <property type="nucleotide sequence ID" value="NZ_SMKY01000042.1"/>
</dbReference>
<dbReference type="Proteomes" id="UP000295578">
    <property type="component" value="Unassembled WGS sequence"/>
</dbReference>
<feature type="transmembrane region" description="Helical" evidence="1">
    <location>
        <begin position="90"/>
        <end position="120"/>
    </location>
</feature>
<protein>
    <submittedName>
        <fullName evidence="2">Uncharacterized protein</fullName>
    </submittedName>
</protein>
<evidence type="ECO:0000313" key="3">
    <source>
        <dbReference type="Proteomes" id="UP000295578"/>
    </source>
</evidence>
<proteinExistence type="predicted"/>
<comment type="caution">
    <text evidence="2">The sequence shown here is derived from an EMBL/GenBank/DDBJ whole genome shotgun (WGS) entry which is preliminary data.</text>
</comment>
<dbReference type="EMBL" id="SMKY01000042">
    <property type="protein sequence ID" value="TDD84779.1"/>
    <property type="molecule type" value="Genomic_DNA"/>
</dbReference>
<dbReference type="OrthoDB" id="3830785at2"/>
<organism evidence="2 3">
    <name type="scientific">Actinomadura darangshiensis</name>
    <dbReference type="NCBI Taxonomy" id="705336"/>
    <lineage>
        <taxon>Bacteria</taxon>
        <taxon>Bacillati</taxon>
        <taxon>Actinomycetota</taxon>
        <taxon>Actinomycetes</taxon>
        <taxon>Streptosporangiales</taxon>
        <taxon>Thermomonosporaceae</taxon>
        <taxon>Actinomadura</taxon>
    </lineage>
</organism>
<dbReference type="Pfam" id="PF20064">
    <property type="entry name" value="DUF6463"/>
    <property type="match status" value="1"/>
</dbReference>
<sequence>MTAATTSLRRWIPRLMLTVATAHVLVGLSESRSQWRGIVSEGLWNTVANDDDARMTALWFLLGGAALFSLGLLVRRSVIATGEVPAETGWILLVLGAAISVLEPASGGWSLLVLGALALAARPRTAGRRTAQGVSAGPAPRRRS</sequence>
<evidence type="ECO:0000256" key="1">
    <source>
        <dbReference type="SAM" id="Phobius"/>
    </source>
</evidence>
<keyword evidence="3" id="KW-1185">Reference proteome</keyword>
<feature type="transmembrane region" description="Helical" evidence="1">
    <location>
        <begin position="57"/>
        <end position="78"/>
    </location>
</feature>
<evidence type="ECO:0000313" key="2">
    <source>
        <dbReference type="EMBL" id="TDD84779.1"/>
    </source>
</evidence>
<dbReference type="InterPro" id="IPR045590">
    <property type="entry name" value="DUF6463"/>
</dbReference>
<reference evidence="2 3" key="1">
    <citation type="submission" date="2019-03" db="EMBL/GenBank/DDBJ databases">
        <title>Draft genome sequences of novel Actinobacteria.</title>
        <authorList>
            <person name="Sahin N."/>
            <person name="Ay H."/>
            <person name="Saygin H."/>
        </authorList>
    </citation>
    <scope>NUCLEOTIDE SEQUENCE [LARGE SCALE GENOMIC DNA]</scope>
    <source>
        <strain evidence="2 3">DSM 45941</strain>
    </source>
</reference>
<keyword evidence="1" id="KW-1133">Transmembrane helix</keyword>
<gene>
    <name evidence="2" type="ORF">E1293_12455</name>
</gene>
<name>A0A4R5BH58_9ACTN</name>
<keyword evidence="1" id="KW-0812">Transmembrane</keyword>
<accession>A0A4R5BH58</accession>
<dbReference type="AlphaFoldDB" id="A0A4R5BH58"/>
<keyword evidence="1" id="KW-0472">Membrane</keyword>